<dbReference type="SMART" id="SM00411">
    <property type="entry name" value="BHL"/>
    <property type="match status" value="1"/>
</dbReference>
<dbReference type="CDD" id="cd13831">
    <property type="entry name" value="HU"/>
    <property type="match status" value="1"/>
</dbReference>
<dbReference type="PRINTS" id="PR01727">
    <property type="entry name" value="DNABINDINGHU"/>
</dbReference>
<proteinExistence type="inferred from homology"/>
<evidence type="ECO:0000256" key="1">
    <source>
        <dbReference type="ARBA" id="ARBA00010529"/>
    </source>
</evidence>
<keyword evidence="6" id="KW-1185">Reference proteome</keyword>
<name>A0ABM8XVB5_9BURK</name>
<dbReference type="PANTHER" id="PTHR33175">
    <property type="entry name" value="DNA-BINDING PROTEIN HU"/>
    <property type="match status" value="1"/>
</dbReference>
<keyword evidence="3 5" id="KW-0238">DNA-binding</keyword>
<dbReference type="InterPro" id="IPR010992">
    <property type="entry name" value="IHF-like_DNA-bd_dom_sf"/>
</dbReference>
<evidence type="ECO:0000313" key="5">
    <source>
        <dbReference type="EMBL" id="CAG9184148.1"/>
    </source>
</evidence>
<sequence>MTKEEMVAMLAQRSILSKAEAERQFNAVIEVLGEAIASGGAKIPGLGIFTVNARAERVGRNPRTGEPMTIAPSRSAAFRPAAALKARINR</sequence>
<organism evidence="5 6">
    <name type="scientific">Cupriavidus pampae</name>
    <dbReference type="NCBI Taxonomy" id="659251"/>
    <lineage>
        <taxon>Bacteria</taxon>
        <taxon>Pseudomonadati</taxon>
        <taxon>Pseudomonadota</taxon>
        <taxon>Betaproteobacteria</taxon>
        <taxon>Burkholderiales</taxon>
        <taxon>Burkholderiaceae</taxon>
        <taxon>Cupriavidus</taxon>
    </lineage>
</organism>
<evidence type="ECO:0000256" key="2">
    <source>
        <dbReference type="ARBA" id="ARBA00023067"/>
    </source>
</evidence>
<dbReference type="RefSeq" id="WP_223994189.1">
    <property type="nucleotide sequence ID" value="NZ_CAJZAG010000012.1"/>
</dbReference>
<dbReference type="SUPFAM" id="SSF47729">
    <property type="entry name" value="IHF-like DNA-binding proteins"/>
    <property type="match status" value="1"/>
</dbReference>
<dbReference type="Gene3D" id="4.10.520.10">
    <property type="entry name" value="IHF-like DNA-binding proteins"/>
    <property type="match status" value="1"/>
</dbReference>
<evidence type="ECO:0000313" key="6">
    <source>
        <dbReference type="Proteomes" id="UP000706525"/>
    </source>
</evidence>
<accession>A0ABM8XVB5</accession>
<gene>
    <name evidence="5" type="primary">hup</name>
    <name evidence="5" type="ORF">LMG32289_05539</name>
</gene>
<reference evidence="5 6" key="1">
    <citation type="submission" date="2021-08" db="EMBL/GenBank/DDBJ databases">
        <authorList>
            <person name="Peeters C."/>
        </authorList>
    </citation>
    <scope>NUCLEOTIDE SEQUENCE [LARGE SCALE GENOMIC DNA]</scope>
    <source>
        <strain evidence="5 6">LMG 32289</strain>
    </source>
</reference>
<keyword evidence="2" id="KW-0226">DNA condensation</keyword>
<dbReference type="Pfam" id="PF00216">
    <property type="entry name" value="Bac_DNA_binding"/>
    <property type="match status" value="1"/>
</dbReference>
<dbReference type="GO" id="GO:0003677">
    <property type="term" value="F:DNA binding"/>
    <property type="evidence" value="ECO:0007669"/>
    <property type="project" value="UniProtKB-KW"/>
</dbReference>
<protein>
    <submittedName>
        <fullName evidence="5">DNA-binding protein HU</fullName>
    </submittedName>
</protein>
<dbReference type="Proteomes" id="UP000706525">
    <property type="component" value="Unassembled WGS sequence"/>
</dbReference>
<evidence type="ECO:0000256" key="3">
    <source>
        <dbReference type="ARBA" id="ARBA00023125"/>
    </source>
</evidence>
<dbReference type="EMBL" id="CAJZAG010000012">
    <property type="protein sequence ID" value="CAG9184148.1"/>
    <property type="molecule type" value="Genomic_DNA"/>
</dbReference>
<dbReference type="PANTHER" id="PTHR33175:SF3">
    <property type="entry name" value="DNA-BINDING PROTEIN HU-BETA"/>
    <property type="match status" value="1"/>
</dbReference>
<dbReference type="InterPro" id="IPR000119">
    <property type="entry name" value="Hist_DNA-bd"/>
</dbReference>
<comment type="caution">
    <text evidence="5">The sequence shown here is derived from an EMBL/GenBank/DDBJ whole genome shotgun (WGS) entry which is preliminary data.</text>
</comment>
<evidence type="ECO:0000256" key="4">
    <source>
        <dbReference type="RuleBase" id="RU003939"/>
    </source>
</evidence>
<comment type="similarity">
    <text evidence="1 4">Belongs to the bacterial histone-like protein family.</text>
</comment>